<organism evidence="1 2">
    <name type="scientific">Panagrolaimus sp. ES5</name>
    <dbReference type="NCBI Taxonomy" id="591445"/>
    <lineage>
        <taxon>Eukaryota</taxon>
        <taxon>Metazoa</taxon>
        <taxon>Ecdysozoa</taxon>
        <taxon>Nematoda</taxon>
        <taxon>Chromadorea</taxon>
        <taxon>Rhabditida</taxon>
        <taxon>Tylenchina</taxon>
        <taxon>Panagrolaimomorpha</taxon>
        <taxon>Panagrolaimoidea</taxon>
        <taxon>Panagrolaimidae</taxon>
        <taxon>Panagrolaimus</taxon>
    </lineage>
</organism>
<dbReference type="Proteomes" id="UP000887579">
    <property type="component" value="Unplaced"/>
</dbReference>
<evidence type="ECO:0000313" key="1">
    <source>
        <dbReference type="Proteomes" id="UP000887579"/>
    </source>
</evidence>
<accession>A0AC34FEL2</accession>
<protein>
    <submittedName>
        <fullName evidence="2">Nucleolar protein 16</fullName>
    </submittedName>
</protein>
<sequence length="220" mass="25371">MPKSYKRDRKGGGKLRTRTASVRQKKKTFKKKQNNSTQCKAISSEWDTKKSTKSNLESMGLVYNKNKAIPLPKTKFAAEMEAEKLADALSKGGINQQKASKVHVADALEEEAKKTEESKKKKEKRAPKLLPKDLQFCTEMLRRHESKKKKEKRAPKLLPKDLQFCTEMLRRHGEDYDAMARDHLNIYQNSAAQIKRKLETFKRSKAYKQATAAEEETMEH</sequence>
<dbReference type="WBParaSite" id="ES5_v2.g15296.t1">
    <property type="protein sequence ID" value="ES5_v2.g15296.t1"/>
    <property type="gene ID" value="ES5_v2.g15296"/>
</dbReference>
<proteinExistence type="predicted"/>
<reference evidence="2" key="1">
    <citation type="submission" date="2022-11" db="UniProtKB">
        <authorList>
            <consortium name="WormBaseParasite"/>
        </authorList>
    </citation>
    <scope>IDENTIFICATION</scope>
</reference>
<name>A0AC34FEL2_9BILA</name>
<evidence type="ECO:0000313" key="2">
    <source>
        <dbReference type="WBParaSite" id="ES5_v2.g15296.t1"/>
    </source>
</evidence>